<evidence type="ECO:0000313" key="3">
    <source>
        <dbReference type="Proteomes" id="UP001528920"/>
    </source>
</evidence>
<sequence>MMQLTSNKSIISLGATALLSLSACSIKDKKPETKQSNIIYILADDLGYGDLGCYGQKIIETPNLDRMASEGVRFTNHYTGCTVCAPSRCALLTGKHTGHSIVRGNKEIKPEGQMAMPSETRTVAHSLKNAGYTTACVGKWGLGFPGSDSDPLKMGFDYFFGYNCQMKAHHYFPEYLWENDKKVFYPENKNRQQKMYSHDETTRRAIDFIRENKEKPFFLYLAYAIPHAEMVIPEKYLAKFKGEFPEKPWSGGHYGKQDHPRAAYAAMVSHMDGDIGKLNTLLKELGLDENTIIIFASDNGPHVEGGNDPKFFNSSGGLRGNKRSLYEGGIRTPFIVKWPGNVEAGSVSNHVSAFWDIFSTFCDVAGVETPEDVDGISFLPELLGEKQAEHDLLYWEFHGYTGDKQAIRKGKWKAVRVKITKENTPIELYDLESDPYEKINIAEQHPDVVAQMKKLFEKEHEESIEFPFLYEKEIK</sequence>
<comment type="caution">
    <text evidence="2">The sequence shown here is derived from an EMBL/GenBank/DDBJ whole genome shotgun (WGS) entry which is preliminary data.</text>
</comment>
<dbReference type="Gene3D" id="3.30.1120.10">
    <property type="match status" value="1"/>
</dbReference>
<accession>A0ABT5VPK8</accession>
<dbReference type="PANTHER" id="PTHR43751">
    <property type="entry name" value="SULFATASE"/>
    <property type="match status" value="1"/>
</dbReference>
<dbReference type="Gene3D" id="3.40.720.10">
    <property type="entry name" value="Alkaline Phosphatase, subunit A"/>
    <property type="match status" value="1"/>
</dbReference>
<keyword evidence="3" id="KW-1185">Reference proteome</keyword>
<gene>
    <name evidence="2" type="ORF">L3049_01745</name>
</gene>
<organism evidence="2 3">
    <name type="scientific">Paralabilibaculum antarcticum</name>
    <dbReference type="NCBI Taxonomy" id="2912572"/>
    <lineage>
        <taxon>Bacteria</taxon>
        <taxon>Pseudomonadati</taxon>
        <taxon>Bacteroidota</taxon>
        <taxon>Bacteroidia</taxon>
        <taxon>Marinilabiliales</taxon>
        <taxon>Marinifilaceae</taxon>
        <taxon>Paralabilibaculum</taxon>
    </lineage>
</organism>
<dbReference type="SUPFAM" id="SSF53649">
    <property type="entry name" value="Alkaline phosphatase-like"/>
    <property type="match status" value="1"/>
</dbReference>
<dbReference type="InterPro" id="IPR000917">
    <property type="entry name" value="Sulfatase_N"/>
</dbReference>
<protein>
    <submittedName>
        <fullName evidence="2">Arylsulfatase</fullName>
    </submittedName>
</protein>
<dbReference type="RefSeq" id="WP_275108051.1">
    <property type="nucleotide sequence ID" value="NZ_JAKJSC010000001.1"/>
</dbReference>
<name>A0ABT5VPK8_9BACT</name>
<proteinExistence type="predicted"/>
<dbReference type="EMBL" id="JAKJSC010000001">
    <property type="protein sequence ID" value="MDE5416712.1"/>
    <property type="molecule type" value="Genomic_DNA"/>
</dbReference>
<reference evidence="2 3" key="1">
    <citation type="submission" date="2022-01" db="EMBL/GenBank/DDBJ databases">
        <title>Labilibaculum sp. nov, a marine bacterium isolated from Antarctica.</title>
        <authorList>
            <person name="Dai W."/>
        </authorList>
    </citation>
    <scope>NUCLEOTIDE SEQUENCE [LARGE SCALE GENOMIC DNA]</scope>
    <source>
        <strain evidence="2 3">DW002</strain>
    </source>
</reference>
<dbReference type="InterPro" id="IPR052701">
    <property type="entry name" value="GAG_Ulvan_Degrading_Sulfatases"/>
</dbReference>
<feature type="domain" description="Sulfatase N-terminal" evidence="1">
    <location>
        <begin position="36"/>
        <end position="367"/>
    </location>
</feature>
<dbReference type="InterPro" id="IPR017850">
    <property type="entry name" value="Alkaline_phosphatase_core_sf"/>
</dbReference>
<dbReference type="CDD" id="cd16145">
    <property type="entry name" value="ARS_like"/>
    <property type="match status" value="1"/>
</dbReference>
<dbReference type="PANTHER" id="PTHR43751:SF3">
    <property type="entry name" value="SULFATASE N-TERMINAL DOMAIN-CONTAINING PROTEIN"/>
    <property type="match status" value="1"/>
</dbReference>
<dbReference type="Pfam" id="PF00884">
    <property type="entry name" value="Sulfatase"/>
    <property type="match status" value="1"/>
</dbReference>
<evidence type="ECO:0000313" key="2">
    <source>
        <dbReference type="EMBL" id="MDE5416712.1"/>
    </source>
</evidence>
<evidence type="ECO:0000259" key="1">
    <source>
        <dbReference type="Pfam" id="PF00884"/>
    </source>
</evidence>
<dbReference type="Proteomes" id="UP001528920">
    <property type="component" value="Unassembled WGS sequence"/>
</dbReference>